<evidence type="ECO:0000259" key="7">
    <source>
        <dbReference type="Pfam" id="PF00460"/>
    </source>
</evidence>
<keyword evidence="10" id="KW-0966">Cell projection</keyword>
<dbReference type="GO" id="GO:0005576">
    <property type="term" value="C:extracellular region"/>
    <property type="evidence" value="ECO:0007669"/>
    <property type="project" value="UniProtKB-SubCell"/>
</dbReference>
<dbReference type="RefSeq" id="WP_184079798.1">
    <property type="nucleotide sequence ID" value="NZ_JACIJP010000002.1"/>
</dbReference>
<organism evidence="10 11">
    <name type="scientific">Sphingobium subterraneum</name>
    <dbReference type="NCBI Taxonomy" id="627688"/>
    <lineage>
        <taxon>Bacteria</taxon>
        <taxon>Pseudomonadati</taxon>
        <taxon>Pseudomonadota</taxon>
        <taxon>Alphaproteobacteria</taxon>
        <taxon>Sphingomonadales</taxon>
        <taxon>Sphingomonadaceae</taxon>
        <taxon>Sphingobium</taxon>
    </lineage>
</organism>
<dbReference type="InterPro" id="IPR010930">
    <property type="entry name" value="Flg_bb/hook_C_dom"/>
</dbReference>
<evidence type="ECO:0000259" key="9">
    <source>
        <dbReference type="Pfam" id="PF22638"/>
    </source>
</evidence>
<comment type="similarity">
    <text evidence="3">Belongs to the flagella basal body rod proteins family.</text>
</comment>
<feature type="domain" description="Flagellar basal-body/hook protein C-terminal" evidence="8">
    <location>
        <begin position="659"/>
        <end position="698"/>
    </location>
</feature>
<evidence type="ECO:0000313" key="11">
    <source>
        <dbReference type="Proteomes" id="UP000552700"/>
    </source>
</evidence>
<dbReference type="GO" id="GO:0005198">
    <property type="term" value="F:structural molecule activity"/>
    <property type="evidence" value="ECO:0007669"/>
    <property type="project" value="InterPro"/>
</dbReference>
<dbReference type="InterPro" id="IPR002371">
    <property type="entry name" value="FlgK"/>
</dbReference>
<evidence type="ECO:0000256" key="3">
    <source>
        <dbReference type="ARBA" id="ARBA00009677"/>
    </source>
</evidence>
<dbReference type="EMBL" id="JACIJP010000002">
    <property type="protein sequence ID" value="MBB6124125.1"/>
    <property type="molecule type" value="Genomic_DNA"/>
</dbReference>
<evidence type="ECO:0000259" key="8">
    <source>
        <dbReference type="Pfam" id="PF06429"/>
    </source>
</evidence>
<dbReference type="InterPro" id="IPR001444">
    <property type="entry name" value="Flag_bb_rod_N"/>
</dbReference>
<feature type="domain" description="Flagellar hook-associated protein FlgK helical" evidence="9">
    <location>
        <begin position="90"/>
        <end position="318"/>
    </location>
</feature>
<evidence type="ECO:0000256" key="4">
    <source>
        <dbReference type="ARBA" id="ARBA00016244"/>
    </source>
</evidence>
<keyword evidence="10" id="KW-0969">Cilium</keyword>
<keyword evidence="11" id="KW-1185">Reference proteome</keyword>
<evidence type="ECO:0000256" key="6">
    <source>
        <dbReference type="ARBA" id="ARBA00023143"/>
    </source>
</evidence>
<accession>A0A841J6G1</accession>
<gene>
    <name evidence="10" type="ORF">FHS92_001854</name>
</gene>
<dbReference type="InterPro" id="IPR053927">
    <property type="entry name" value="FlgK_helical"/>
</dbReference>
<evidence type="ECO:0000256" key="1">
    <source>
        <dbReference type="ARBA" id="ARBA00004117"/>
    </source>
</evidence>
<dbReference type="AlphaFoldDB" id="A0A841J6G1"/>
<keyword evidence="6" id="KW-0975">Bacterial flagellum</keyword>
<dbReference type="SUPFAM" id="SSF64518">
    <property type="entry name" value="Phase 1 flagellin"/>
    <property type="match status" value="1"/>
</dbReference>
<name>A0A841J6G1_9SPHN</name>
<dbReference type="Pfam" id="PF00460">
    <property type="entry name" value="Flg_bb_rod"/>
    <property type="match status" value="1"/>
</dbReference>
<dbReference type="Pfam" id="PF22638">
    <property type="entry name" value="FlgK_D1"/>
    <property type="match status" value="1"/>
</dbReference>
<dbReference type="GO" id="GO:0009425">
    <property type="term" value="C:bacterial-type flagellum basal body"/>
    <property type="evidence" value="ECO:0007669"/>
    <property type="project" value="UniProtKB-SubCell"/>
</dbReference>
<dbReference type="Pfam" id="PF06429">
    <property type="entry name" value="Flg_bbr_C"/>
    <property type="match status" value="1"/>
</dbReference>
<dbReference type="Proteomes" id="UP000552700">
    <property type="component" value="Unassembled WGS sequence"/>
</dbReference>
<comment type="caution">
    <text evidence="10">The sequence shown here is derived from an EMBL/GenBank/DDBJ whole genome shotgun (WGS) entry which is preliminary data.</text>
</comment>
<sequence length="700" mass="71096">MSLNDILSSARSGLNAAQSALRTVSNNVANVGTAGYAREKVTLTTGVVQGRVNGVVVGEPTRVADTFLEDTVYRRAGDMGRYDAEANYLDRLQALLGAPGSEAGLPARIDSLSAAAIAMTGLANSPQTVAAFTSSVQDTINSMQQLSQDSDQLKGDVETEVSFTVDRINGLLARIHDLNGTLTRLNGLGQSSSGAADQRMMAVEELSGLIKIAVRHQPDGRISIDSADGAVLLDRQLRALDYPMPGDGTAQASYPAISVHFADDNGLAGADTGEKLSGAASGGALDGLINLRDNVLPAFTDTLGLFFGGLAQTLNAASNGASAVPPPTALAGRPTGLIGNDRLGFTGSAQFAVTSKAGNLVATTTVDFDSLGPTATVNDMIAAVNAGLGGAATMSVDTSGTLSFTATSALNGVVIGQGSPNPSARAGVGVSQFFGLNDMVVSSSSALTPAGFRPSDPHGFGAAETAQIVLRGVDGRVLASHGLSPAPGGTFGDLVTQLNASPLGQFGSFALDGNGRFAFTPLASVSGATLSSPSDSTNRAGTGRSFTMLSGLTGGWSGLANAEMRRELSGDPQRLPLATLQTGVAMGARALGSGDVSGAVRLVDALSAAQDFAGKGRSSIDRFASTLMGGIGTAAAQATDRLTDATARKADAVNRRDSFSGVNLDEELAQMVVLQNSYSAAARVMTTASQMYDTLIEMVG</sequence>
<proteinExistence type="inferred from homology"/>
<dbReference type="PRINTS" id="PR01005">
    <property type="entry name" value="FLGHOOKAP1"/>
</dbReference>
<keyword evidence="5" id="KW-0964">Secreted</keyword>
<evidence type="ECO:0000256" key="2">
    <source>
        <dbReference type="ARBA" id="ARBA00004613"/>
    </source>
</evidence>
<comment type="subcellular location">
    <subcellularLocation>
        <location evidence="1">Bacterial flagellum basal body</location>
    </subcellularLocation>
    <subcellularLocation>
        <location evidence="2">Secreted</location>
    </subcellularLocation>
</comment>
<protein>
    <recommendedName>
        <fullName evidence="4">Flagellar hook-associated protein 1</fullName>
    </recommendedName>
</protein>
<dbReference type="PANTHER" id="PTHR30033:SF2">
    <property type="entry name" value="FLAGELLAR HOOK PROTEIN"/>
    <property type="match status" value="1"/>
</dbReference>
<dbReference type="GO" id="GO:0044780">
    <property type="term" value="P:bacterial-type flagellum assembly"/>
    <property type="evidence" value="ECO:0007669"/>
    <property type="project" value="InterPro"/>
</dbReference>
<feature type="domain" description="Flagellar basal body rod protein N-terminal" evidence="7">
    <location>
        <begin position="9"/>
        <end position="36"/>
    </location>
</feature>
<keyword evidence="10" id="KW-0282">Flagellum</keyword>
<dbReference type="GO" id="GO:0009424">
    <property type="term" value="C:bacterial-type flagellum hook"/>
    <property type="evidence" value="ECO:0007669"/>
    <property type="project" value="InterPro"/>
</dbReference>
<dbReference type="PANTHER" id="PTHR30033">
    <property type="entry name" value="FLAGELLAR HOOK-ASSOCIATED PROTEIN 1"/>
    <property type="match status" value="1"/>
</dbReference>
<evidence type="ECO:0000256" key="5">
    <source>
        <dbReference type="ARBA" id="ARBA00022525"/>
    </source>
</evidence>
<evidence type="ECO:0000313" key="10">
    <source>
        <dbReference type="EMBL" id="MBB6124125.1"/>
    </source>
</evidence>
<reference evidence="10 11" key="1">
    <citation type="submission" date="2020-08" db="EMBL/GenBank/DDBJ databases">
        <title>Genomic Encyclopedia of Type Strains, Phase IV (KMG-IV): sequencing the most valuable type-strain genomes for metagenomic binning, comparative biology and taxonomic classification.</title>
        <authorList>
            <person name="Goeker M."/>
        </authorList>
    </citation>
    <scope>NUCLEOTIDE SEQUENCE [LARGE SCALE GENOMIC DNA]</scope>
    <source>
        <strain evidence="10 11">DSM 102255</strain>
    </source>
</reference>